<dbReference type="Proteomes" id="UP000190897">
    <property type="component" value="Unassembled WGS sequence"/>
</dbReference>
<dbReference type="GO" id="GO:0016810">
    <property type="term" value="F:hydrolase activity, acting on carbon-nitrogen (but not peptide) bonds"/>
    <property type="evidence" value="ECO:0007669"/>
    <property type="project" value="InterPro"/>
</dbReference>
<feature type="domain" description="NodB homology" evidence="3">
    <location>
        <begin position="14"/>
        <end position="250"/>
    </location>
</feature>
<accession>A0A1T5GNX5</accession>
<evidence type="ECO:0000259" key="3">
    <source>
        <dbReference type="PROSITE" id="PS51677"/>
    </source>
</evidence>
<evidence type="ECO:0000313" key="5">
    <source>
        <dbReference type="Proteomes" id="UP000190897"/>
    </source>
</evidence>
<dbReference type="InterPro" id="IPR050248">
    <property type="entry name" value="Polysacc_deacetylase_ArnD"/>
</dbReference>
<organism evidence="4 5">
    <name type="scientific">Dyadobacter psychrophilus</name>
    <dbReference type="NCBI Taxonomy" id="651661"/>
    <lineage>
        <taxon>Bacteria</taxon>
        <taxon>Pseudomonadati</taxon>
        <taxon>Bacteroidota</taxon>
        <taxon>Cytophagia</taxon>
        <taxon>Cytophagales</taxon>
        <taxon>Spirosomataceae</taxon>
        <taxon>Dyadobacter</taxon>
    </lineage>
</organism>
<evidence type="ECO:0000256" key="2">
    <source>
        <dbReference type="ARBA" id="ARBA00022801"/>
    </source>
</evidence>
<name>A0A1T5GNX5_9BACT</name>
<dbReference type="Gene3D" id="3.20.20.370">
    <property type="entry name" value="Glycoside hydrolase/deacetylase"/>
    <property type="match status" value="1"/>
</dbReference>
<dbReference type="SUPFAM" id="SSF88713">
    <property type="entry name" value="Glycoside hydrolase/deacetylase"/>
    <property type="match status" value="1"/>
</dbReference>
<dbReference type="STRING" id="651661.SAMN05660293_04195"/>
<keyword evidence="2" id="KW-0378">Hydrolase</keyword>
<keyword evidence="1" id="KW-0479">Metal-binding</keyword>
<dbReference type="PANTHER" id="PTHR10587:SF133">
    <property type="entry name" value="CHITIN DEACETYLASE 1-RELATED"/>
    <property type="match status" value="1"/>
</dbReference>
<gene>
    <name evidence="4" type="ORF">SAMN05660293_04195</name>
</gene>
<dbReference type="InterPro" id="IPR011330">
    <property type="entry name" value="Glyco_hydro/deAcase_b/a-brl"/>
</dbReference>
<dbReference type="EMBL" id="FUZA01000006">
    <property type="protein sequence ID" value="SKC10109.1"/>
    <property type="molecule type" value="Genomic_DNA"/>
</dbReference>
<dbReference type="InterPro" id="IPR002509">
    <property type="entry name" value="NODB_dom"/>
</dbReference>
<sequence>MIQCQNGAETHEKAGVAISFDDHFINEWFALRPMFQKYNAKVTFFVTCPDSLTNDEVAKLKLLQSDGHEIGFHGTIHGKSTELIAAGPEKYKEIEITPGLSYMAKAGFKPTSYAHPGGDHNNRVDSVLLASGFKILRDVAISRRKIMGFQMYALAPRLMPWIYYSFDNEDIVDALLIDEDTGLTEPEMIEALEKAKSTNKALMLFGHEPLYSKPRNGEYGFNVPFLEKILKEADRQKLKFYTMSELPQTK</sequence>
<dbReference type="GO" id="GO:0005975">
    <property type="term" value="P:carbohydrate metabolic process"/>
    <property type="evidence" value="ECO:0007669"/>
    <property type="project" value="InterPro"/>
</dbReference>
<dbReference type="AlphaFoldDB" id="A0A1T5GNX5"/>
<evidence type="ECO:0000313" key="4">
    <source>
        <dbReference type="EMBL" id="SKC10109.1"/>
    </source>
</evidence>
<dbReference type="PANTHER" id="PTHR10587">
    <property type="entry name" value="GLYCOSYL TRANSFERASE-RELATED"/>
    <property type="match status" value="1"/>
</dbReference>
<evidence type="ECO:0000256" key="1">
    <source>
        <dbReference type="ARBA" id="ARBA00022723"/>
    </source>
</evidence>
<keyword evidence="5" id="KW-1185">Reference proteome</keyword>
<dbReference type="PROSITE" id="PS51677">
    <property type="entry name" value="NODB"/>
    <property type="match status" value="1"/>
</dbReference>
<dbReference type="RefSeq" id="WP_229208506.1">
    <property type="nucleotide sequence ID" value="NZ_FUZA01000006.1"/>
</dbReference>
<proteinExistence type="predicted"/>
<dbReference type="GO" id="GO:0046872">
    <property type="term" value="F:metal ion binding"/>
    <property type="evidence" value="ECO:0007669"/>
    <property type="project" value="UniProtKB-KW"/>
</dbReference>
<protein>
    <submittedName>
        <fullName evidence="4">Polysaccharide deacetylase</fullName>
    </submittedName>
</protein>
<reference evidence="5" key="1">
    <citation type="submission" date="2017-02" db="EMBL/GenBank/DDBJ databases">
        <authorList>
            <person name="Varghese N."/>
            <person name="Submissions S."/>
        </authorList>
    </citation>
    <scope>NUCLEOTIDE SEQUENCE [LARGE SCALE GENOMIC DNA]</scope>
    <source>
        <strain evidence="5">DSM 22270</strain>
    </source>
</reference>
<dbReference type="GO" id="GO:0016020">
    <property type="term" value="C:membrane"/>
    <property type="evidence" value="ECO:0007669"/>
    <property type="project" value="TreeGrafter"/>
</dbReference>
<dbReference type="Pfam" id="PF01522">
    <property type="entry name" value="Polysacc_deac_1"/>
    <property type="match status" value="1"/>
</dbReference>